<gene>
    <name evidence="9" type="ORF">C5L14_20325</name>
</gene>
<dbReference type="InterPro" id="IPR012338">
    <property type="entry name" value="Beta-lactam/transpept-like"/>
</dbReference>
<dbReference type="InterPro" id="IPR023650">
    <property type="entry name" value="Beta-lactam_class-A_AS"/>
</dbReference>
<dbReference type="Pfam" id="PF13354">
    <property type="entry name" value="Beta-lactamase2"/>
    <property type="match status" value="1"/>
</dbReference>
<organism evidence="9 10">
    <name type="scientific">Labrys okinawensis</name>
    <dbReference type="NCBI Taxonomy" id="346911"/>
    <lineage>
        <taxon>Bacteria</taxon>
        <taxon>Pseudomonadati</taxon>
        <taxon>Pseudomonadota</taxon>
        <taxon>Alphaproteobacteria</taxon>
        <taxon>Hyphomicrobiales</taxon>
        <taxon>Xanthobacteraceae</taxon>
        <taxon>Labrys</taxon>
    </lineage>
</organism>
<evidence type="ECO:0000256" key="6">
    <source>
        <dbReference type="RuleBase" id="RU361140"/>
    </source>
</evidence>
<dbReference type="InterPro" id="IPR045155">
    <property type="entry name" value="Beta-lactam_cat"/>
</dbReference>
<dbReference type="Gene3D" id="3.40.710.10">
    <property type="entry name" value="DD-peptidase/beta-lactamase superfamily"/>
    <property type="match status" value="1"/>
</dbReference>
<dbReference type="OrthoDB" id="9784149at2"/>
<evidence type="ECO:0000313" key="9">
    <source>
        <dbReference type="EMBL" id="PRH85889.1"/>
    </source>
</evidence>
<dbReference type="Proteomes" id="UP000237682">
    <property type="component" value="Unassembled WGS sequence"/>
</dbReference>
<dbReference type="InterPro" id="IPR000871">
    <property type="entry name" value="Beta-lactam_class-A"/>
</dbReference>
<comment type="caution">
    <text evidence="9">The sequence shown here is derived from an EMBL/GenBank/DDBJ whole genome shotgun (WGS) entry which is preliminary data.</text>
</comment>
<evidence type="ECO:0000256" key="2">
    <source>
        <dbReference type="ARBA" id="ARBA00009009"/>
    </source>
</evidence>
<dbReference type="EMBL" id="PUEJ01000007">
    <property type="protein sequence ID" value="PRH85889.1"/>
    <property type="molecule type" value="Genomic_DNA"/>
</dbReference>
<feature type="signal peptide" evidence="7">
    <location>
        <begin position="1"/>
        <end position="25"/>
    </location>
</feature>
<evidence type="ECO:0000256" key="5">
    <source>
        <dbReference type="ARBA" id="ARBA00023251"/>
    </source>
</evidence>
<name>A0A2S9Q965_9HYPH</name>
<sequence length="294" mass="30808">MTRRNFMVGAGAALFLLPFSVAFPAAESRASTDFAGAIRRIEGGVGGRLGVAALDLKSGVRLAYRSDELFPLCSTFKLLVAAAVLARVDQGRERLSRQVPIEAARLLPNSPITARHAGGRLTLAELCAAAITVSDNLAGNLLLEVVDGPAGLTRYLRSIGDLVSRLDRWEVELNESLPGDPRDTTSPAAMLADLQRLLVGEALSPSSRSRLTAWLKASRTGDTRLRAGLPAEWAFGGKTGTGERGSTNDVAIAWPPGRPPLLIAAYLTGTTAAADRRNAALAAVAKAVAGHVPA</sequence>
<comment type="similarity">
    <text evidence="2 6">Belongs to the class-A beta-lactamase family.</text>
</comment>
<feature type="domain" description="Beta-lactamase class A catalytic" evidence="8">
    <location>
        <begin position="50"/>
        <end position="265"/>
    </location>
</feature>
<evidence type="ECO:0000256" key="7">
    <source>
        <dbReference type="SAM" id="SignalP"/>
    </source>
</evidence>
<dbReference type="RefSeq" id="WP_105863885.1">
    <property type="nucleotide sequence ID" value="NZ_PUEJ01000007.1"/>
</dbReference>
<dbReference type="GO" id="GO:0046677">
    <property type="term" value="P:response to antibiotic"/>
    <property type="evidence" value="ECO:0007669"/>
    <property type="project" value="UniProtKB-UniRule"/>
</dbReference>
<proteinExistence type="inferred from homology"/>
<keyword evidence="10" id="KW-1185">Reference proteome</keyword>
<accession>A0A2S9Q965</accession>
<dbReference type="EC" id="3.5.2.6" evidence="3 6"/>
<dbReference type="GO" id="GO:0030655">
    <property type="term" value="P:beta-lactam antibiotic catabolic process"/>
    <property type="evidence" value="ECO:0007669"/>
    <property type="project" value="InterPro"/>
</dbReference>
<dbReference type="PANTHER" id="PTHR35333:SF3">
    <property type="entry name" value="BETA-LACTAMASE-TYPE TRANSPEPTIDASE FOLD CONTAINING PROTEIN"/>
    <property type="match status" value="1"/>
</dbReference>
<dbReference type="PROSITE" id="PS00146">
    <property type="entry name" value="BETA_LACTAMASE_A"/>
    <property type="match status" value="1"/>
</dbReference>
<reference evidence="9 10" key="1">
    <citation type="submission" date="2018-02" db="EMBL/GenBank/DDBJ databases">
        <title>Whole genome sequencing of endophytic bacterium.</title>
        <authorList>
            <person name="Eedara R."/>
            <person name="Podile A.R."/>
        </authorList>
    </citation>
    <scope>NUCLEOTIDE SEQUENCE [LARGE SCALE GENOMIC DNA]</scope>
    <source>
        <strain evidence="9 10">RP1T</strain>
    </source>
</reference>
<dbReference type="GO" id="GO:0008800">
    <property type="term" value="F:beta-lactamase activity"/>
    <property type="evidence" value="ECO:0007669"/>
    <property type="project" value="UniProtKB-UniRule"/>
</dbReference>
<keyword evidence="5 6" id="KW-0046">Antibiotic resistance</keyword>
<evidence type="ECO:0000313" key="10">
    <source>
        <dbReference type="Proteomes" id="UP000237682"/>
    </source>
</evidence>
<dbReference type="PANTHER" id="PTHR35333">
    <property type="entry name" value="BETA-LACTAMASE"/>
    <property type="match status" value="1"/>
</dbReference>
<dbReference type="PRINTS" id="PR00118">
    <property type="entry name" value="BLACTAMASEA"/>
</dbReference>
<evidence type="ECO:0000259" key="8">
    <source>
        <dbReference type="Pfam" id="PF13354"/>
    </source>
</evidence>
<evidence type="ECO:0000256" key="1">
    <source>
        <dbReference type="ARBA" id="ARBA00001526"/>
    </source>
</evidence>
<dbReference type="AlphaFoldDB" id="A0A2S9Q965"/>
<keyword evidence="7" id="KW-0732">Signal</keyword>
<evidence type="ECO:0000256" key="3">
    <source>
        <dbReference type="ARBA" id="ARBA00012865"/>
    </source>
</evidence>
<keyword evidence="4 6" id="KW-0378">Hydrolase</keyword>
<protein>
    <recommendedName>
        <fullName evidence="3 6">Beta-lactamase</fullName>
        <ecNumber evidence="3 6">3.5.2.6</ecNumber>
    </recommendedName>
</protein>
<dbReference type="NCBIfam" id="NF033103">
    <property type="entry name" value="bla_class_A"/>
    <property type="match status" value="1"/>
</dbReference>
<comment type="catalytic activity">
    <reaction evidence="1 6">
        <text>a beta-lactam + H2O = a substituted beta-amino acid</text>
        <dbReference type="Rhea" id="RHEA:20401"/>
        <dbReference type="ChEBI" id="CHEBI:15377"/>
        <dbReference type="ChEBI" id="CHEBI:35627"/>
        <dbReference type="ChEBI" id="CHEBI:140347"/>
        <dbReference type="EC" id="3.5.2.6"/>
    </reaction>
</comment>
<feature type="chain" id="PRO_5015411985" description="Beta-lactamase" evidence="7">
    <location>
        <begin position="26"/>
        <end position="294"/>
    </location>
</feature>
<evidence type="ECO:0000256" key="4">
    <source>
        <dbReference type="ARBA" id="ARBA00022801"/>
    </source>
</evidence>
<dbReference type="SUPFAM" id="SSF56601">
    <property type="entry name" value="beta-lactamase/transpeptidase-like"/>
    <property type="match status" value="1"/>
</dbReference>